<feature type="transmembrane region" description="Helical" evidence="5">
    <location>
        <begin position="21"/>
        <end position="44"/>
    </location>
</feature>
<feature type="transmembrane region" description="Helical" evidence="5">
    <location>
        <begin position="302"/>
        <end position="328"/>
    </location>
</feature>
<dbReference type="Pfam" id="PF12698">
    <property type="entry name" value="ABC2_membrane_3"/>
    <property type="match status" value="1"/>
</dbReference>
<evidence type="ECO:0000256" key="3">
    <source>
        <dbReference type="ARBA" id="ARBA00022989"/>
    </source>
</evidence>
<keyword evidence="2 5" id="KW-0812">Transmembrane</keyword>
<evidence type="ECO:0000256" key="5">
    <source>
        <dbReference type="SAM" id="Phobius"/>
    </source>
</evidence>
<dbReference type="PANTHER" id="PTHR43471">
    <property type="entry name" value="ABC TRANSPORTER PERMEASE"/>
    <property type="match status" value="1"/>
</dbReference>
<dbReference type="InterPro" id="IPR013525">
    <property type="entry name" value="ABC2_TM"/>
</dbReference>
<feature type="domain" description="ABC-2 type transporter transmembrane" evidence="6">
    <location>
        <begin position="19"/>
        <end position="414"/>
    </location>
</feature>
<keyword evidence="3 5" id="KW-1133">Transmembrane helix</keyword>
<protein>
    <submittedName>
        <fullName evidence="7">ABC transporter permease</fullName>
    </submittedName>
</protein>
<feature type="transmembrane region" description="Helical" evidence="5">
    <location>
        <begin position="340"/>
        <end position="361"/>
    </location>
</feature>
<accession>A0AAP2GKC4</accession>
<sequence length="441" mass="49516">MNKIWLIFQREFLNRVQKKSFLIATILIPLVFPLIIGVMIYVAVEQEKSAGVQTVEVLDKSGKIQLQSNDRYNYVIKSGELDDAKNAFSKSKSFALLYIPPFDLAKPEGITLYTKENPSIRKIEELEGVLETKIHDLKLEQFNIDKEILKGLKTNISLNNVNLSESGEEKESNIGILYGLGFFLGILIYMFVLIYGMQIMLGVIEEKTSKIVEVIVSSVKPFQLMMGKILGIAAVGLLQFTIWVILITVLSTGTLALFGLKMPQQQAMEQVSKQMQQNEEVAQEMQNSKVAKLLNSADQIPFASIIFNFAFYFLGGYLLYGALFAAVGSAVDSQQEAQQFTFPLTLPLIIGYFGLFMFILNDPNSPASFWFSIIPFTSPVAMVGRLAFGVPLWQLILSQVLLIGGFIFTTWIAARIYRVGILMHGSKVNYKVLVKWFMQKG</sequence>
<dbReference type="Proteomes" id="UP001319200">
    <property type="component" value="Unassembled WGS sequence"/>
</dbReference>
<evidence type="ECO:0000313" key="7">
    <source>
        <dbReference type="EMBL" id="MBT1698904.1"/>
    </source>
</evidence>
<keyword evidence="4 5" id="KW-0472">Membrane</keyword>
<dbReference type="GO" id="GO:0016020">
    <property type="term" value="C:membrane"/>
    <property type="evidence" value="ECO:0007669"/>
    <property type="project" value="UniProtKB-SubCell"/>
</dbReference>
<organism evidence="7 8">
    <name type="scientific">Chryseosolibacter histidini</name>
    <dbReference type="NCBI Taxonomy" id="2782349"/>
    <lineage>
        <taxon>Bacteria</taxon>
        <taxon>Pseudomonadati</taxon>
        <taxon>Bacteroidota</taxon>
        <taxon>Cytophagia</taxon>
        <taxon>Cytophagales</taxon>
        <taxon>Chryseotaleaceae</taxon>
        <taxon>Chryseosolibacter</taxon>
    </lineage>
</organism>
<evidence type="ECO:0000259" key="6">
    <source>
        <dbReference type="Pfam" id="PF12698"/>
    </source>
</evidence>
<feature type="transmembrane region" description="Helical" evidence="5">
    <location>
        <begin position="229"/>
        <end position="258"/>
    </location>
</feature>
<dbReference type="Gene3D" id="3.40.190.10">
    <property type="entry name" value="Periplasmic binding protein-like II"/>
    <property type="match status" value="1"/>
</dbReference>
<gene>
    <name evidence="7" type="ORF">KK083_18570</name>
</gene>
<evidence type="ECO:0000256" key="1">
    <source>
        <dbReference type="ARBA" id="ARBA00004141"/>
    </source>
</evidence>
<feature type="transmembrane region" description="Helical" evidence="5">
    <location>
        <begin position="367"/>
        <end position="388"/>
    </location>
</feature>
<dbReference type="GO" id="GO:0140359">
    <property type="term" value="F:ABC-type transporter activity"/>
    <property type="evidence" value="ECO:0007669"/>
    <property type="project" value="InterPro"/>
</dbReference>
<evidence type="ECO:0000256" key="2">
    <source>
        <dbReference type="ARBA" id="ARBA00022692"/>
    </source>
</evidence>
<reference evidence="7 8" key="1">
    <citation type="submission" date="2021-05" db="EMBL/GenBank/DDBJ databases">
        <title>A Polyphasic approach of four new species of the genus Ohtaekwangia: Ohtaekwangia histidinii sp. nov., Ohtaekwangia cretensis sp. nov., Ohtaekwangia indiensis sp. nov., Ohtaekwangia reichenbachii sp. nov. from diverse environment.</title>
        <authorList>
            <person name="Octaviana S."/>
        </authorList>
    </citation>
    <scope>NUCLEOTIDE SEQUENCE [LARGE SCALE GENOMIC DNA]</scope>
    <source>
        <strain evidence="7 8">PWU4</strain>
    </source>
</reference>
<evidence type="ECO:0000313" key="8">
    <source>
        <dbReference type="Proteomes" id="UP001319200"/>
    </source>
</evidence>
<evidence type="ECO:0000256" key="4">
    <source>
        <dbReference type="ARBA" id="ARBA00023136"/>
    </source>
</evidence>
<dbReference type="PANTHER" id="PTHR43471:SF3">
    <property type="entry name" value="ABC TRANSPORTER PERMEASE PROTEIN NATB"/>
    <property type="match status" value="1"/>
</dbReference>
<dbReference type="RefSeq" id="WP_254165951.1">
    <property type="nucleotide sequence ID" value="NZ_JAHESF010000019.1"/>
</dbReference>
<dbReference type="EMBL" id="JAHESF010000019">
    <property type="protein sequence ID" value="MBT1698904.1"/>
    <property type="molecule type" value="Genomic_DNA"/>
</dbReference>
<feature type="transmembrane region" description="Helical" evidence="5">
    <location>
        <begin position="395"/>
        <end position="417"/>
    </location>
</feature>
<comment type="subcellular location">
    <subcellularLocation>
        <location evidence="1">Membrane</location>
        <topology evidence="1">Multi-pass membrane protein</topology>
    </subcellularLocation>
</comment>
<name>A0AAP2GKC4_9BACT</name>
<keyword evidence="8" id="KW-1185">Reference proteome</keyword>
<proteinExistence type="predicted"/>
<comment type="caution">
    <text evidence="7">The sequence shown here is derived from an EMBL/GenBank/DDBJ whole genome shotgun (WGS) entry which is preliminary data.</text>
</comment>
<dbReference type="AlphaFoldDB" id="A0AAP2GKC4"/>
<dbReference type="SUPFAM" id="SSF53850">
    <property type="entry name" value="Periplasmic binding protein-like II"/>
    <property type="match status" value="1"/>
</dbReference>
<feature type="transmembrane region" description="Helical" evidence="5">
    <location>
        <begin position="176"/>
        <end position="197"/>
    </location>
</feature>